<dbReference type="Pfam" id="PF10502">
    <property type="entry name" value="Peptidase_S26"/>
    <property type="match status" value="1"/>
</dbReference>
<feature type="domain" description="Peptidase S26" evidence="10">
    <location>
        <begin position="39"/>
        <end position="189"/>
    </location>
</feature>
<evidence type="ECO:0000256" key="4">
    <source>
        <dbReference type="ARBA" id="ARBA00013208"/>
    </source>
</evidence>
<evidence type="ECO:0000256" key="5">
    <source>
        <dbReference type="ARBA" id="ARBA00022670"/>
    </source>
</evidence>
<dbReference type="AlphaFoldDB" id="A0A1V4SV89"/>
<dbReference type="PROSITE" id="PS00761">
    <property type="entry name" value="SPASE_I_3"/>
    <property type="match status" value="1"/>
</dbReference>
<comment type="subcellular location">
    <subcellularLocation>
        <location evidence="2">Cell membrane</location>
        <topology evidence="2">Single-pass type II membrane protein</topology>
    </subcellularLocation>
    <subcellularLocation>
        <location evidence="9">Membrane</location>
        <topology evidence="9">Single-pass type II membrane protein</topology>
    </subcellularLocation>
</comment>
<organism evidence="11 12">
    <name type="scientific">Clostridium thermobutyricum DSM 4928</name>
    <dbReference type="NCBI Taxonomy" id="1121339"/>
    <lineage>
        <taxon>Bacteria</taxon>
        <taxon>Bacillati</taxon>
        <taxon>Bacillota</taxon>
        <taxon>Clostridia</taxon>
        <taxon>Eubacteriales</taxon>
        <taxon>Clostridiaceae</taxon>
        <taxon>Clostridium</taxon>
    </lineage>
</organism>
<evidence type="ECO:0000256" key="8">
    <source>
        <dbReference type="RuleBase" id="RU003993"/>
    </source>
</evidence>
<dbReference type="EC" id="3.4.21.89" evidence="4 8"/>
<gene>
    <name evidence="11" type="primary">sipT</name>
    <name evidence="11" type="ORF">CLTHE_19660</name>
</gene>
<feature type="transmembrane region" description="Helical" evidence="8">
    <location>
        <begin position="40"/>
        <end position="59"/>
    </location>
</feature>
<protein>
    <recommendedName>
        <fullName evidence="4 8">Signal peptidase I</fullName>
        <ecNumber evidence="4 8">3.4.21.89</ecNumber>
    </recommendedName>
</protein>
<dbReference type="RefSeq" id="WP_080023162.1">
    <property type="nucleotide sequence ID" value="NZ_LTAY01000048.1"/>
</dbReference>
<dbReference type="PROSITE" id="PS00501">
    <property type="entry name" value="SPASE_I_1"/>
    <property type="match status" value="1"/>
</dbReference>
<dbReference type="GO" id="GO:0005886">
    <property type="term" value="C:plasma membrane"/>
    <property type="evidence" value="ECO:0007669"/>
    <property type="project" value="UniProtKB-SubCell"/>
</dbReference>
<dbReference type="PANTHER" id="PTHR43390">
    <property type="entry name" value="SIGNAL PEPTIDASE I"/>
    <property type="match status" value="1"/>
</dbReference>
<dbReference type="PRINTS" id="PR00727">
    <property type="entry name" value="LEADERPTASE"/>
</dbReference>
<dbReference type="InterPro" id="IPR019756">
    <property type="entry name" value="Pept_S26A_signal_pept_1_Ser-AS"/>
</dbReference>
<keyword evidence="8" id="KW-0812">Transmembrane</keyword>
<feature type="active site" evidence="7">
    <location>
        <position position="68"/>
    </location>
</feature>
<dbReference type="GO" id="GO:0009003">
    <property type="term" value="F:signal peptidase activity"/>
    <property type="evidence" value="ECO:0007669"/>
    <property type="project" value="UniProtKB-EC"/>
</dbReference>
<sequence length="200" mass="23182">MSEENLTNRQEIETSNTHIKRSIRNKNDKNLKKNNIFFDWILPILIAVAIAFLINKFLIFKVKIPSGSMEPTLNVGDRLFVTRVYEPQNLKEGDIVVFYSQELGKVLIKRLIGLPGDTVKIVGGNVFVNGKEIDQSYVKYPMSTYQEFKVPQGEYFFLGDNRANSYDSRFWKNPYIPAKDIMGKAVLKIYPFDDIEFLKR</sequence>
<dbReference type="GO" id="GO:0006465">
    <property type="term" value="P:signal peptide processing"/>
    <property type="evidence" value="ECO:0007669"/>
    <property type="project" value="InterPro"/>
</dbReference>
<evidence type="ECO:0000259" key="10">
    <source>
        <dbReference type="Pfam" id="PF10502"/>
    </source>
</evidence>
<keyword evidence="6 8" id="KW-0378">Hydrolase</keyword>
<dbReference type="InterPro" id="IPR019757">
    <property type="entry name" value="Pept_S26A_signal_pept_1_Lys-AS"/>
</dbReference>
<name>A0A1V4SV89_9CLOT</name>
<evidence type="ECO:0000256" key="7">
    <source>
        <dbReference type="PIRSR" id="PIRSR600223-1"/>
    </source>
</evidence>
<dbReference type="PROSITE" id="PS00760">
    <property type="entry name" value="SPASE_I_2"/>
    <property type="match status" value="1"/>
</dbReference>
<reference evidence="11 12" key="1">
    <citation type="submission" date="2016-02" db="EMBL/GenBank/DDBJ databases">
        <title>Genome sequence of Clostridium thermobutyricum DSM 4928.</title>
        <authorList>
            <person name="Poehlein A."/>
            <person name="Daniel R."/>
        </authorList>
    </citation>
    <scope>NUCLEOTIDE SEQUENCE [LARGE SCALE GENOMIC DNA]</scope>
    <source>
        <strain evidence="11 12">DSM 4928</strain>
    </source>
</reference>
<evidence type="ECO:0000256" key="2">
    <source>
        <dbReference type="ARBA" id="ARBA00004401"/>
    </source>
</evidence>
<dbReference type="InterPro" id="IPR019758">
    <property type="entry name" value="Pept_S26A_signal_pept_1_CS"/>
</dbReference>
<comment type="similarity">
    <text evidence="3 9">Belongs to the peptidase S26 family.</text>
</comment>
<dbReference type="Proteomes" id="UP000191448">
    <property type="component" value="Unassembled WGS sequence"/>
</dbReference>
<dbReference type="InterPro" id="IPR036286">
    <property type="entry name" value="LexA/Signal_pep-like_sf"/>
</dbReference>
<proteinExistence type="inferred from homology"/>
<dbReference type="NCBIfam" id="TIGR02227">
    <property type="entry name" value="sigpep_I_bact"/>
    <property type="match status" value="1"/>
</dbReference>
<dbReference type="GO" id="GO:0004252">
    <property type="term" value="F:serine-type endopeptidase activity"/>
    <property type="evidence" value="ECO:0007669"/>
    <property type="project" value="InterPro"/>
</dbReference>
<dbReference type="SUPFAM" id="SSF51306">
    <property type="entry name" value="LexA/Signal peptidase"/>
    <property type="match status" value="1"/>
</dbReference>
<dbReference type="OrthoDB" id="9802919at2"/>
<keyword evidence="5 8" id="KW-0645">Protease</keyword>
<keyword evidence="8" id="KW-1133">Transmembrane helix</keyword>
<dbReference type="Gene3D" id="2.10.109.10">
    <property type="entry name" value="Umud Fragment, subunit A"/>
    <property type="match status" value="1"/>
</dbReference>
<evidence type="ECO:0000256" key="9">
    <source>
        <dbReference type="RuleBase" id="RU362042"/>
    </source>
</evidence>
<evidence type="ECO:0000256" key="3">
    <source>
        <dbReference type="ARBA" id="ARBA00009370"/>
    </source>
</evidence>
<dbReference type="EMBL" id="LTAY01000048">
    <property type="protein sequence ID" value="OPX47403.1"/>
    <property type="molecule type" value="Genomic_DNA"/>
</dbReference>
<evidence type="ECO:0000313" key="11">
    <source>
        <dbReference type="EMBL" id="OPX47403.1"/>
    </source>
</evidence>
<keyword evidence="8" id="KW-0472">Membrane</keyword>
<dbReference type="PANTHER" id="PTHR43390:SF1">
    <property type="entry name" value="CHLOROPLAST PROCESSING PEPTIDASE"/>
    <property type="match status" value="1"/>
</dbReference>
<accession>A0A1V4SV89</accession>
<dbReference type="InterPro" id="IPR000223">
    <property type="entry name" value="Pept_S26A_signal_pept_1"/>
</dbReference>
<evidence type="ECO:0000256" key="6">
    <source>
        <dbReference type="ARBA" id="ARBA00022801"/>
    </source>
</evidence>
<feature type="active site" evidence="7">
    <location>
        <position position="109"/>
    </location>
</feature>
<comment type="caution">
    <text evidence="11">The sequence shown here is derived from an EMBL/GenBank/DDBJ whole genome shotgun (WGS) entry which is preliminary data.</text>
</comment>
<comment type="catalytic activity">
    <reaction evidence="1 8">
        <text>Cleavage of hydrophobic, N-terminal signal or leader sequences from secreted and periplasmic proteins.</text>
        <dbReference type="EC" id="3.4.21.89"/>
    </reaction>
</comment>
<evidence type="ECO:0000256" key="1">
    <source>
        <dbReference type="ARBA" id="ARBA00000677"/>
    </source>
</evidence>
<dbReference type="CDD" id="cd06530">
    <property type="entry name" value="S26_SPase_I"/>
    <property type="match status" value="1"/>
</dbReference>
<evidence type="ECO:0000313" key="12">
    <source>
        <dbReference type="Proteomes" id="UP000191448"/>
    </source>
</evidence>
<dbReference type="InterPro" id="IPR019533">
    <property type="entry name" value="Peptidase_S26"/>
</dbReference>